<gene>
    <name evidence="1" type="primary">Hypp7993</name>
    <name evidence="1" type="ORF">BLAG_LOCUS9296</name>
</gene>
<name>A0A8K0EGK9_BRALA</name>
<protein>
    <submittedName>
        <fullName evidence="1">Hypp7993 protein</fullName>
    </submittedName>
</protein>
<dbReference type="OrthoDB" id="10022113at2759"/>
<evidence type="ECO:0000313" key="1">
    <source>
        <dbReference type="EMBL" id="CAH1247705.1"/>
    </source>
</evidence>
<organism evidence="1 2">
    <name type="scientific">Branchiostoma lanceolatum</name>
    <name type="common">Common lancelet</name>
    <name type="synonym">Amphioxus lanceolatum</name>
    <dbReference type="NCBI Taxonomy" id="7740"/>
    <lineage>
        <taxon>Eukaryota</taxon>
        <taxon>Metazoa</taxon>
        <taxon>Chordata</taxon>
        <taxon>Cephalochordata</taxon>
        <taxon>Leptocardii</taxon>
        <taxon>Amphioxiformes</taxon>
        <taxon>Branchiostomatidae</taxon>
        <taxon>Branchiostoma</taxon>
    </lineage>
</organism>
<keyword evidence="2" id="KW-1185">Reference proteome</keyword>
<dbReference type="AlphaFoldDB" id="A0A8K0EGK9"/>
<dbReference type="PANTHER" id="PTHR35836">
    <property type="entry name" value="VCBS REPEAT-CONTAINING PROTEIN"/>
    <property type="match status" value="1"/>
</dbReference>
<sequence>MKIAEPAYLRLVPNVTANRTGYDLVIATFSSVPFTVDHVQYVPDVGRHLDDPANWSPRLITNRPRFPNEVNIVPDDVFQQPGVLSVASGFFSPTKTHGSVDLLQGWAQQEVSPVTISSQASGEEWFYHRVEWADMNGDGRKDALTARANFNPLDQLGLEASSKSQLVWFEQPSSYPALSPSWNGHLIADCADLFFRSANLNVGGKNKTVIFSAGYFSKRLCVTWTEDQNGDWSDVTKVRTTTIDDELGVYFSVEVADMNSDSRLDLLVTVNSPDNGTVLVYEIPDDVTKGPWERRVISDGFSVPGLFKQGKGSPGFAVPFYPSVANR</sequence>
<proteinExistence type="predicted"/>
<dbReference type="SUPFAM" id="SSF69318">
    <property type="entry name" value="Integrin alpha N-terminal domain"/>
    <property type="match status" value="1"/>
</dbReference>
<dbReference type="InterPro" id="IPR028994">
    <property type="entry name" value="Integrin_alpha_N"/>
</dbReference>
<reference evidence="1" key="1">
    <citation type="submission" date="2022-01" db="EMBL/GenBank/DDBJ databases">
        <authorList>
            <person name="Braso-Vives M."/>
        </authorList>
    </citation>
    <scope>NUCLEOTIDE SEQUENCE</scope>
</reference>
<accession>A0A8K0EGK9</accession>
<dbReference type="Proteomes" id="UP000838412">
    <property type="component" value="Chromosome 16"/>
</dbReference>
<evidence type="ECO:0000313" key="2">
    <source>
        <dbReference type="Proteomes" id="UP000838412"/>
    </source>
</evidence>
<dbReference type="Gene3D" id="2.130.10.130">
    <property type="entry name" value="Integrin alpha, N-terminal"/>
    <property type="match status" value="1"/>
</dbReference>
<dbReference type="PANTHER" id="PTHR35836:SF1">
    <property type="entry name" value="VCBS REPEAT-CONTAINING PROTEIN"/>
    <property type="match status" value="1"/>
</dbReference>
<dbReference type="EMBL" id="OV696701">
    <property type="protein sequence ID" value="CAH1247705.1"/>
    <property type="molecule type" value="Genomic_DNA"/>
</dbReference>